<evidence type="ECO:0000313" key="1">
    <source>
        <dbReference type="EMBL" id="OUE03591.1"/>
    </source>
</evidence>
<sequence length="86" mass="9463">MNTRPDTFNTPTSATTYVLRSVVQRNETSALGKVTMYLLSTPEGTFKYAGRDLAAGITFHTGLDTDRAKLIANRYFNSLLPAFVAN</sequence>
<accession>A0A251XJG5</accession>
<keyword evidence="2" id="KW-1185">Reference proteome</keyword>
<name>A0A251XJG5_CLAMM</name>
<protein>
    <submittedName>
        <fullName evidence="1">Uncharacterized protein</fullName>
    </submittedName>
</protein>
<evidence type="ECO:0000313" key="2">
    <source>
        <dbReference type="Proteomes" id="UP000195062"/>
    </source>
</evidence>
<comment type="caution">
    <text evidence="1">The sequence shown here is derived from an EMBL/GenBank/DDBJ whole genome shotgun (WGS) entry which is preliminary data.</text>
</comment>
<reference evidence="1 2" key="1">
    <citation type="submission" date="2016-08" db="EMBL/GenBank/DDBJ databases">
        <title>Genome sequence of Clavibacter michiganensis subsp. michiganensis strain CASJ007.</title>
        <authorList>
            <person name="Thapa S.P."/>
            <person name="Coaker G."/>
        </authorList>
    </citation>
    <scope>NUCLEOTIDE SEQUENCE [LARGE SCALE GENOMIC DNA]</scope>
    <source>
        <strain evidence="1">CASJ007</strain>
    </source>
</reference>
<dbReference type="Proteomes" id="UP000195062">
    <property type="component" value="Unassembled WGS sequence"/>
</dbReference>
<organism evidence="1 2">
    <name type="scientific">Clavibacter michiganensis subsp. michiganensis</name>
    <dbReference type="NCBI Taxonomy" id="33013"/>
    <lineage>
        <taxon>Bacteria</taxon>
        <taxon>Bacillati</taxon>
        <taxon>Actinomycetota</taxon>
        <taxon>Actinomycetes</taxon>
        <taxon>Micrococcales</taxon>
        <taxon>Microbacteriaceae</taxon>
        <taxon>Clavibacter</taxon>
    </lineage>
</organism>
<dbReference type="EMBL" id="MDHH01000001">
    <property type="protein sequence ID" value="OUE03591.1"/>
    <property type="molecule type" value="Genomic_DNA"/>
</dbReference>
<dbReference type="AlphaFoldDB" id="A0A251XJG5"/>
<proteinExistence type="predicted"/>
<gene>
    <name evidence="1" type="ORF">CMMCAS07_01490</name>
</gene>